<protein>
    <recommendedName>
        <fullName evidence="7">Barwin domain-containing protein</fullName>
    </recommendedName>
</protein>
<keyword evidence="3" id="KW-0964">Secreted</keyword>
<keyword evidence="6" id="KW-1185">Reference proteome</keyword>
<comment type="subcellular location">
    <subcellularLocation>
        <location evidence="1">Secreted</location>
    </subcellularLocation>
</comment>
<dbReference type="CDD" id="cd22778">
    <property type="entry name" value="DPBB_CEPL-like"/>
    <property type="match status" value="1"/>
</dbReference>
<evidence type="ECO:0000256" key="2">
    <source>
        <dbReference type="ARBA" id="ARBA00010421"/>
    </source>
</evidence>
<evidence type="ECO:0000256" key="4">
    <source>
        <dbReference type="SAM" id="SignalP"/>
    </source>
</evidence>
<dbReference type="InterPro" id="IPR036908">
    <property type="entry name" value="RlpA-like_sf"/>
</dbReference>
<dbReference type="SUPFAM" id="SSF50685">
    <property type="entry name" value="Barwin-like endoglucanases"/>
    <property type="match status" value="1"/>
</dbReference>
<dbReference type="EMBL" id="NJES01000223">
    <property type="protein sequence ID" value="PHH75317.1"/>
    <property type="molecule type" value="Genomic_DNA"/>
</dbReference>
<comment type="similarity">
    <text evidence="2">Belongs to the cerato-platanin family.</text>
</comment>
<reference evidence="5 6" key="1">
    <citation type="submission" date="2017-06" db="EMBL/GenBank/DDBJ databases">
        <title>Ant-infecting Ophiocordyceps genomes reveal a high diversity of potential behavioral manipulation genes and a possible major role for enterotoxins.</title>
        <authorList>
            <person name="De Bekker C."/>
            <person name="Evans H.C."/>
            <person name="Brachmann A."/>
            <person name="Hughes D.P."/>
        </authorList>
    </citation>
    <scope>NUCLEOTIDE SEQUENCE [LARGE SCALE GENOMIC DNA]</scope>
    <source>
        <strain evidence="5 6">Map16</strain>
    </source>
</reference>
<dbReference type="Proteomes" id="UP000226431">
    <property type="component" value="Unassembled WGS sequence"/>
</dbReference>
<dbReference type="InterPro" id="IPR010829">
    <property type="entry name" value="Cerato-platanin"/>
</dbReference>
<keyword evidence="4" id="KW-0732">Signal</keyword>
<dbReference type="AlphaFoldDB" id="A0A2C5Z2R0"/>
<name>A0A2C5Z2R0_9HYPO</name>
<dbReference type="GO" id="GO:0005576">
    <property type="term" value="C:extracellular region"/>
    <property type="evidence" value="ECO:0007669"/>
    <property type="project" value="UniProtKB-SubCell"/>
</dbReference>
<dbReference type="OrthoDB" id="4898945at2759"/>
<dbReference type="Gene3D" id="2.40.40.10">
    <property type="entry name" value="RlpA-like domain"/>
    <property type="match status" value="1"/>
</dbReference>
<feature type="chain" id="PRO_5012180344" description="Barwin domain-containing protein" evidence="4">
    <location>
        <begin position="19"/>
        <end position="139"/>
    </location>
</feature>
<proteinExistence type="inferred from homology"/>
<gene>
    <name evidence="5" type="ORF">CDD80_2473</name>
</gene>
<feature type="signal peptide" evidence="4">
    <location>
        <begin position="1"/>
        <end position="18"/>
    </location>
</feature>
<evidence type="ECO:0000256" key="1">
    <source>
        <dbReference type="ARBA" id="ARBA00004613"/>
    </source>
</evidence>
<accession>A0A2C5Z2R0</accession>
<sequence>MQLISYLSRALLVAVASATHVSYDTGYDDASRSLDSVSCSDGENGLKTRYHWQTQGQIPGFPYIGGAQGVSWNSPRCGSCYSIAYRGREIRLLAIDASYNGGFNIGLRAMDFLTDGNGRQFGSIDAVTREVPPAECFIR</sequence>
<comment type="caution">
    <text evidence="5">The sequence shown here is derived from an EMBL/GenBank/DDBJ whole genome shotgun (WGS) entry which is preliminary data.</text>
</comment>
<evidence type="ECO:0000313" key="5">
    <source>
        <dbReference type="EMBL" id="PHH75317.1"/>
    </source>
</evidence>
<evidence type="ECO:0008006" key="7">
    <source>
        <dbReference type="Google" id="ProtNLM"/>
    </source>
</evidence>
<evidence type="ECO:0000313" key="6">
    <source>
        <dbReference type="Proteomes" id="UP000226431"/>
    </source>
</evidence>
<organism evidence="5 6">
    <name type="scientific">Ophiocordyceps camponoti-rufipedis</name>
    <dbReference type="NCBI Taxonomy" id="2004952"/>
    <lineage>
        <taxon>Eukaryota</taxon>
        <taxon>Fungi</taxon>
        <taxon>Dikarya</taxon>
        <taxon>Ascomycota</taxon>
        <taxon>Pezizomycotina</taxon>
        <taxon>Sordariomycetes</taxon>
        <taxon>Hypocreomycetidae</taxon>
        <taxon>Hypocreales</taxon>
        <taxon>Ophiocordycipitaceae</taxon>
        <taxon>Ophiocordyceps</taxon>
    </lineage>
</organism>
<dbReference type="Pfam" id="PF07249">
    <property type="entry name" value="Cerato-platanin"/>
    <property type="match status" value="1"/>
</dbReference>
<evidence type="ECO:0000256" key="3">
    <source>
        <dbReference type="ARBA" id="ARBA00022525"/>
    </source>
</evidence>